<dbReference type="Proteomes" id="UP000215450">
    <property type="component" value="Unassembled WGS sequence"/>
</dbReference>
<reference evidence="8" key="1">
    <citation type="submission" date="2017-05" db="EMBL/GenBank/DDBJ databases">
        <authorList>
            <person name="Song R."/>
            <person name="Chenine A.L."/>
            <person name="Ruprecht R.M."/>
        </authorList>
    </citation>
    <scope>NUCLEOTIDE SEQUENCE</scope>
    <source>
        <strain evidence="8">Kingella_eburonensis</strain>
    </source>
</reference>
<feature type="transmembrane region" description="Helical" evidence="7">
    <location>
        <begin position="234"/>
        <end position="258"/>
    </location>
</feature>
<dbReference type="InterPro" id="IPR004776">
    <property type="entry name" value="Mem_transp_PIN-like"/>
</dbReference>
<keyword evidence="10" id="KW-1185">Reference proteome</keyword>
<evidence type="ECO:0000256" key="1">
    <source>
        <dbReference type="ARBA" id="ARBA00004141"/>
    </source>
</evidence>
<dbReference type="RefSeq" id="WP_219350263.1">
    <property type="nucleotide sequence ID" value="NZ_FXUV02000001.1"/>
</dbReference>
<evidence type="ECO:0000256" key="2">
    <source>
        <dbReference type="ARBA" id="ARBA00022448"/>
    </source>
</evidence>
<comment type="subcellular location">
    <subcellularLocation>
        <location evidence="1">Membrane</location>
        <topology evidence="1">Multi-pass membrane protein</topology>
    </subcellularLocation>
</comment>
<dbReference type="STRING" id="1522312.GCA_900177895_02161"/>
<name>A0A238T8X4_9NEIS</name>
<keyword evidence="3" id="KW-1003">Cell membrane</keyword>
<evidence type="ECO:0000256" key="5">
    <source>
        <dbReference type="ARBA" id="ARBA00022989"/>
    </source>
</evidence>
<feature type="transmembrane region" description="Helical" evidence="7">
    <location>
        <begin position="45"/>
        <end position="66"/>
    </location>
</feature>
<keyword evidence="5 7" id="KW-1133">Transmembrane helix</keyword>
<dbReference type="PANTHER" id="PTHR36838:SF3">
    <property type="entry name" value="TRANSPORTER AUXIN EFFLUX CARRIER EC FAMILY"/>
    <property type="match status" value="1"/>
</dbReference>
<sequence length="296" mass="32561">MTKIDDQTFKNGLSVFVFGFIAYLLLIALSFVLSPQHKGDKKDTLRMLTIFGSTTFFGLPIINAILPAGTLYANLFNIAYRVFLYSYALIVMSGAKFEKKHLKTIFLNPIVIATFAGFILWMLQPYMPKVEVAVAAKVVKGELVPATTAQVAFYRIDQTLPWVFKGFKYLGDLSSPLAWLAIGMTLASISIKEAVKEKAVWIYAVMKLVVVPPIFLVIMYLFNAMFGGMGFSLNYAAVFAVTIMLATPPATVAVAYAINYDKESVFADDCFSGGGNYRLGVYPIGVECARCVCLIG</sequence>
<gene>
    <name evidence="9" type="ORF">KEBURONENSIS_00032</name>
</gene>
<feature type="transmembrane region" description="Helical" evidence="7">
    <location>
        <begin position="12"/>
        <end position="33"/>
    </location>
</feature>
<evidence type="ECO:0000256" key="7">
    <source>
        <dbReference type="SAM" id="Phobius"/>
    </source>
</evidence>
<accession>A0A238T8X4</accession>
<evidence type="ECO:0000313" key="8">
    <source>
        <dbReference type="EMBL" id="SMQ11678.1"/>
    </source>
</evidence>
<dbReference type="GO" id="GO:0016020">
    <property type="term" value="C:membrane"/>
    <property type="evidence" value="ECO:0007669"/>
    <property type="project" value="UniProtKB-SubCell"/>
</dbReference>
<evidence type="ECO:0000313" key="9">
    <source>
        <dbReference type="EMBL" id="SNB51059.1"/>
    </source>
</evidence>
<dbReference type="GO" id="GO:0055085">
    <property type="term" value="P:transmembrane transport"/>
    <property type="evidence" value="ECO:0007669"/>
    <property type="project" value="InterPro"/>
</dbReference>
<evidence type="ECO:0000256" key="6">
    <source>
        <dbReference type="ARBA" id="ARBA00023136"/>
    </source>
</evidence>
<feature type="transmembrane region" description="Helical" evidence="7">
    <location>
        <begin position="201"/>
        <end position="222"/>
    </location>
</feature>
<evidence type="ECO:0000256" key="4">
    <source>
        <dbReference type="ARBA" id="ARBA00022692"/>
    </source>
</evidence>
<dbReference type="Pfam" id="PF03547">
    <property type="entry name" value="Mem_trans"/>
    <property type="match status" value="1"/>
</dbReference>
<dbReference type="AlphaFoldDB" id="A0A238T8X4"/>
<evidence type="ECO:0000313" key="10">
    <source>
        <dbReference type="Proteomes" id="UP000215450"/>
    </source>
</evidence>
<evidence type="ECO:0000256" key="3">
    <source>
        <dbReference type="ARBA" id="ARBA00022475"/>
    </source>
</evidence>
<dbReference type="EMBL" id="FXUV01000001">
    <property type="protein sequence ID" value="SMQ11678.1"/>
    <property type="molecule type" value="Genomic_DNA"/>
</dbReference>
<keyword evidence="6 7" id="KW-0472">Membrane</keyword>
<organism evidence="9 10">
    <name type="scientific">Kingella negevensis</name>
    <dbReference type="NCBI Taxonomy" id="1522312"/>
    <lineage>
        <taxon>Bacteria</taxon>
        <taxon>Pseudomonadati</taxon>
        <taxon>Pseudomonadota</taxon>
        <taxon>Betaproteobacteria</taxon>
        <taxon>Neisseriales</taxon>
        <taxon>Neisseriaceae</taxon>
        <taxon>Kingella</taxon>
    </lineage>
</organism>
<dbReference type="EMBL" id="FXUV02000001">
    <property type="protein sequence ID" value="SNB51059.1"/>
    <property type="molecule type" value="Genomic_DNA"/>
</dbReference>
<proteinExistence type="predicted"/>
<feature type="transmembrane region" description="Helical" evidence="7">
    <location>
        <begin position="78"/>
        <end position="97"/>
    </location>
</feature>
<dbReference type="PANTHER" id="PTHR36838">
    <property type="entry name" value="AUXIN EFFLUX CARRIER FAMILY PROTEIN"/>
    <property type="match status" value="1"/>
</dbReference>
<protein>
    <submittedName>
        <fullName evidence="9">Membrane transport protein</fullName>
    </submittedName>
</protein>
<keyword evidence="4 7" id="KW-0812">Transmembrane</keyword>
<keyword evidence="2" id="KW-0813">Transport</keyword>
<feature type="transmembrane region" description="Helical" evidence="7">
    <location>
        <begin position="104"/>
        <end position="123"/>
    </location>
</feature>
<reference evidence="9 10" key="2">
    <citation type="submission" date="2017-06" db="EMBL/GenBank/DDBJ databases">
        <authorList>
            <person name="Kim H.J."/>
            <person name="Triplett B.A."/>
        </authorList>
    </citation>
    <scope>NUCLEOTIDE SEQUENCE [LARGE SCALE GENOMIC DNA]</scope>
    <source>
        <strain evidence="9">Kingella_eburonensis</strain>
    </source>
</reference>